<dbReference type="Pfam" id="PF01757">
    <property type="entry name" value="Acyl_transf_3"/>
    <property type="match status" value="1"/>
</dbReference>
<dbReference type="AlphaFoldDB" id="A0A974NQ87"/>
<evidence type="ECO:0000256" key="3">
    <source>
        <dbReference type="SAM" id="Phobius"/>
    </source>
</evidence>
<dbReference type="RefSeq" id="WP_040375996.1">
    <property type="nucleotide sequence ID" value="NZ_CP068053.1"/>
</dbReference>
<reference evidence="5 6" key="1">
    <citation type="submission" date="2021-01" db="EMBL/GenBank/DDBJ databases">
        <title>FDA dAtabase for Regulatory Grade micrObial Sequences (FDA-ARGOS): Supporting development and validation of Infectious Disease Dx tests.</title>
        <authorList>
            <person name="Nelson B."/>
            <person name="Plummer A."/>
            <person name="Tallon L."/>
            <person name="Sadzewicz L."/>
            <person name="Zhao X."/>
            <person name="Boylan J."/>
            <person name="Ott S."/>
            <person name="Bowen H."/>
            <person name="Vavikolanu K."/>
            <person name="Mehta A."/>
            <person name="Aluvathingal J."/>
            <person name="Nadendla S."/>
            <person name="Myers T."/>
            <person name="Yan Y."/>
            <person name="Sichtig H."/>
        </authorList>
    </citation>
    <scope>NUCLEOTIDE SEQUENCE [LARGE SCALE GENOMIC DNA]</scope>
    <source>
        <strain evidence="5 6">FDAARGOS_1161</strain>
    </source>
</reference>
<keyword evidence="5" id="KW-0012">Acyltransferase</keyword>
<sequence>MNKRSYYFDNAKFILMGFVVFGHLLNSFINDNELIYALYKTIYTFHMPAFILVSGFFAKGYYKKGYLAKITKKLILPYIIFQVIYTVFYYFLYRKDTFQLDLFDPNWALWFLISLFCWNIMLLGFAKLKPMLAITLSIVIALLVGYVDWVSNYLSLSRTFVFFPMFLIGYHLSKNSLQKLFSTKIRLTSLFIMVIVFAFFYLMPDINYKWLLGSKPYSELEQASLISMFKRLGFYGLSVLMTFCFLSFIPKEKHFFTNWGTQTLYVYLLHGFLVRTFRESDMQTYFTNVESFLLLGCLSLIITMILSSRLTASLAQPIIELKISRTIGLVKNIRHSFHSVKKQIDKLANN</sequence>
<dbReference type="PANTHER" id="PTHR37312:SF1">
    <property type="entry name" value="MEMBRANE-BOUND ACYLTRANSFERASE YKRP-RELATED"/>
    <property type="match status" value="1"/>
</dbReference>
<dbReference type="Proteomes" id="UP000595254">
    <property type="component" value="Chromosome"/>
</dbReference>
<protein>
    <submittedName>
        <fullName evidence="5">Acyltransferase family protein</fullName>
    </submittedName>
</protein>
<comment type="subcellular location">
    <subcellularLocation>
        <location evidence="1">Membrane</location>
    </subcellularLocation>
</comment>
<feature type="transmembrane region" description="Helical" evidence="3">
    <location>
        <begin position="285"/>
        <end position="306"/>
    </location>
</feature>
<evidence type="ECO:0000256" key="1">
    <source>
        <dbReference type="ARBA" id="ARBA00004370"/>
    </source>
</evidence>
<feature type="transmembrane region" description="Helical" evidence="3">
    <location>
        <begin position="41"/>
        <end position="62"/>
    </location>
</feature>
<feature type="domain" description="Acyltransferase 3" evidence="4">
    <location>
        <begin position="6"/>
        <end position="307"/>
    </location>
</feature>
<comment type="similarity">
    <text evidence="2">Belongs to the acyltransferase 3 family.</text>
</comment>
<dbReference type="KEGG" id="ppsr:I6J18_07715"/>
<feature type="transmembrane region" description="Helical" evidence="3">
    <location>
        <begin position="74"/>
        <end position="92"/>
    </location>
</feature>
<feature type="transmembrane region" description="Helical" evidence="3">
    <location>
        <begin position="132"/>
        <end position="149"/>
    </location>
</feature>
<dbReference type="PANTHER" id="PTHR37312">
    <property type="entry name" value="MEMBRANE-BOUND ACYLTRANSFERASE YKRP-RELATED"/>
    <property type="match status" value="1"/>
</dbReference>
<keyword evidence="5" id="KW-0808">Transferase</keyword>
<gene>
    <name evidence="5" type="ORF">I6J18_07715</name>
</gene>
<keyword evidence="3" id="KW-1133">Transmembrane helix</keyword>
<name>A0A974NQ87_PERPY</name>
<dbReference type="EMBL" id="CP068053">
    <property type="protein sequence ID" value="QQT01733.1"/>
    <property type="molecule type" value="Genomic_DNA"/>
</dbReference>
<keyword evidence="3" id="KW-0812">Transmembrane</keyword>
<evidence type="ECO:0000259" key="4">
    <source>
        <dbReference type="Pfam" id="PF01757"/>
    </source>
</evidence>
<evidence type="ECO:0000256" key="2">
    <source>
        <dbReference type="ARBA" id="ARBA00007400"/>
    </source>
</evidence>
<feature type="transmembrane region" description="Helical" evidence="3">
    <location>
        <begin position="107"/>
        <end position="125"/>
    </location>
</feature>
<keyword evidence="6" id="KW-1185">Reference proteome</keyword>
<feature type="transmembrane region" description="Helical" evidence="3">
    <location>
        <begin position="12"/>
        <end position="29"/>
    </location>
</feature>
<accession>A0A974NQ87</accession>
<feature type="transmembrane region" description="Helical" evidence="3">
    <location>
        <begin position="155"/>
        <end position="173"/>
    </location>
</feature>
<proteinExistence type="inferred from homology"/>
<feature type="transmembrane region" description="Helical" evidence="3">
    <location>
        <begin position="232"/>
        <end position="249"/>
    </location>
</feature>
<evidence type="ECO:0000313" key="6">
    <source>
        <dbReference type="Proteomes" id="UP000595254"/>
    </source>
</evidence>
<dbReference type="GO" id="GO:0016747">
    <property type="term" value="F:acyltransferase activity, transferring groups other than amino-acyl groups"/>
    <property type="evidence" value="ECO:0007669"/>
    <property type="project" value="InterPro"/>
</dbReference>
<evidence type="ECO:0000313" key="5">
    <source>
        <dbReference type="EMBL" id="QQT01733.1"/>
    </source>
</evidence>
<keyword evidence="3" id="KW-0472">Membrane</keyword>
<organism evidence="5 6">
    <name type="scientific">Peribacillus psychrosaccharolyticus</name>
    <name type="common">Bacillus psychrosaccharolyticus</name>
    <dbReference type="NCBI Taxonomy" id="1407"/>
    <lineage>
        <taxon>Bacteria</taxon>
        <taxon>Bacillati</taxon>
        <taxon>Bacillota</taxon>
        <taxon>Bacilli</taxon>
        <taxon>Bacillales</taxon>
        <taxon>Bacillaceae</taxon>
        <taxon>Peribacillus</taxon>
    </lineage>
</organism>
<dbReference type="InterPro" id="IPR002656">
    <property type="entry name" value="Acyl_transf_3_dom"/>
</dbReference>
<feature type="transmembrane region" description="Helical" evidence="3">
    <location>
        <begin position="185"/>
        <end position="203"/>
    </location>
</feature>
<dbReference type="InterPro" id="IPR052734">
    <property type="entry name" value="Nod_factor_acetyltransferase"/>
</dbReference>